<proteinExistence type="predicted"/>
<dbReference type="InParanoid" id="A0A672K092"/>
<accession>A0A672K092</accession>
<organism evidence="12 13">
    <name type="scientific">Sinocyclocheilus grahami</name>
    <name type="common">Dianchi golden-line fish</name>
    <name type="synonym">Barbus grahami</name>
    <dbReference type="NCBI Taxonomy" id="75366"/>
    <lineage>
        <taxon>Eukaryota</taxon>
        <taxon>Metazoa</taxon>
        <taxon>Chordata</taxon>
        <taxon>Craniata</taxon>
        <taxon>Vertebrata</taxon>
        <taxon>Euteleostomi</taxon>
        <taxon>Actinopterygii</taxon>
        <taxon>Neopterygii</taxon>
        <taxon>Teleostei</taxon>
        <taxon>Ostariophysi</taxon>
        <taxon>Cypriniformes</taxon>
        <taxon>Cyprinidae</taxon>
        <taxon>Cyprininae</taxon>
        <taxon>Sinocyclocheilus</taxon>
    </lineage>
</organism>
<dbReference type="OMA" id="TCPDKGI"/>
<dbReference type="GO" id="GO:0071169">
    <property type="term" value="P:establishment of protein localization to chromatin"/>
    <property type="evidence" value="ECO:0007669"/>
    <property type="project" value="TreeGrafter"/>
</dbReference>
<evidence type="ECO:0000256" key="4">
    <source>
        <dbReference type="ARBA" id="ARBA00022454"/>
    </source>
</evidence>
<evidence type="ECO:0000256" key="8">
    <source>
        <dbReference type="ARBA" id="ARBA00023242"/>
    </source>
</evidence>
<reference evidence="12" key="2">
    <citation type="submission" date="2025-09" db="UniProtKB">
        <authorList>
            <consortium name="Ensembl"/>
        </authorList>
    </citation>
    <scope>IDENTIFICATION</scope>
</reference>
<feature type="domain" description="Leucine-rich repeat and WD repeat-containing protein 1 WD" evidence="11">
    <location>
        <begin position="322"/>
        <end position="622"/>
    </location>
</feature>
<dbReference type="InterPro" id="IPR056363">
    <property type="entry name" value="LRR_LRWD1_dom"/>
</dbReference>
<dbReference type="PANTHER" id="PTHR24370:SF10">
    <property type="entry name" value="LEUCINE-RICH REPEAT AND WD REPEAT-CONTAINING PROTEIN 1"/>
    <property type="match status" value="1"/>
</dbReference>
<keyword evidence="8" id="KW-0539">Nucleus</keyword>
<dbReference type="InterPro" id="IPR036322">
    <property type="entry name" value="WD40_repeat_dom_sf"/>
</dbReference>
<dbReference type="PANTHER" id="PTHR24370">
    <property type="entry name" value="OPTICIN"/>
    <property type="match status" value="1"/>
</dbReference>
<evidence type="ECO:0000256" key="5">
    <source>
        <dbReference type="ARBA" id="ARBA00022490"/>
    </source>
</evidence>
<evidence type="ECO:0000259" key="11">
    <source>
        <dbReference type="Pfam" id="PF23215"/>
    </source>
</evidence>
<evidence type="ECO:0000313" key="13">
    <source>
        <dbReference type="Proteomes" id="UP000472262"/>
    </source>
</evidence>
<name>A0A672K092_SINGR</name>
<reference evidence="12" key="1">
    <citation type="submission" date="2025-08" db="UniProtKB">
        <authorList>
            <consortium name="Ensembl"/>
        </authorList>
    </citation>
    <scope>IDENTIFICATION</scope>
</reference>
<dbReference type="InterPro" id="IPR052489">
    <property type="entry name" value="LRWD1"/>
</dbReference>
<evidence type="ECO:0000256" key="3">
    <source>
        <dbReference type="ARBA" id="ARBA00004286"/>
    </source>
</evidence>
<dbReference type="AlphaFoldDB" id="A0A672K092"/>
<dbReference type="SUPFAM" id="SSF50978">
    <property type="entry name" value="WD40 repeat-like"/>
    <property type="match status" value="1"/>
</dbReference>
<dbReference type="GO" id="GO:0006325">
    <property type="term" value="P:chromatin organization"/>
    <property type="evidence" value="ECO:0007669"/>
    <property type="project" value="TreeGrafter"/>
</dbReference>
<feature type="compositionally biased region" description="Basic and acidic residues" evidence="9">
    <location>
        <begin position="131"/>
        <end position="152"/>
    </location>
</feature>
<evidence type="ECO:0000256" key="6">
    <source>
        <dbReference type="ARBA" id="ARBA00022614"/>
    </source>
</evidence>
<evidence type="ECO:0000256" key="2">
    <source>
        <dbReference type="ARBA" id="ARBA00004245"/>
    </source>
</evidence>
<keyword evidence="5" id="KW-0963">Cytoplasm</keyword>
<comment type="subcellular location">
    <subcellularLocation>
        <location evidence="3">Chromosome</location>
    </subcellularLocation>
    <subcellularLocation>
        <location evidence="2">Cytoplasm</location>
        <location evidence="2">Cytoskeleton</location>
    </subcellularLocation>
    <subcellularLocation>
        <location evidence="1">Nucleus</location>
    </subcellularLocation>
</comment>
<dbReference type="Proteomes" id="UP000472262">
    <property type="component" value="Unassembled WGS sequence"/>
</dbReference>
<keyword evidence="7" id="KW-0206">Cytoskeleton</keyword>
<keyword evidence="4" id="KW-0158">Chromosome</keyword>
<keyword evidence="13" id="KW-1185">Reference proteome</keyword>
<dbReference type="Pfam" id="PF23211">
    <property type="entry name" value="LRR_LRWD1"/>
    <property type="match status" value="1"/>
</dbReference>
<evidence type="ECO:0000256" key="1">
    <source>
        <dbReference type="ARBA" id="ARBA00004123"/>
    </source>
</evidence>
<evidence type="ECO:0000256" key="7">
    <source>
        <dbReference type="ARBA" id="ARBA00023212"/>
    </source>
</evidence>
<evidence type="ECO:0000256" key="9">
    <source>
        <dbReference type="SAM" id="MobiDB-lite"/>
    </source>
</evidence>
<evidence type="ECO:0000313" key="12">
    <source>
        <dbReference type="Ensembl" id="ENSSGRP00000002317.1"/>
    </source>
</evidence>
<evidence type="ECO:0000259" key="10">
    <source>
        <dbReference type="Pfam" id="PF23211"/>
    </source>
</evidence>
<dbReference type="GO" id="GO:0003682">
    <property type="term" value="F:chromatin binding"/>
    <property type="evidence" value="ECO:0007669"/>
    <property type="project" value="TreeGrafter"/>
</dbReference>
<feature type="region of interest" description="Disordered" evidence="9">
    <location>
        <begin position="129"/>
        <end position="303"/>
    </location>
</feature>
<dbReference type="Gene3D" id="2.130.10.10">
    <property type="entry name" value="YVTN repeat-like/Quinoprotein amine dehydrogenase"/>
    <property type="match status" value="1"/>
</dbReference>
<dbReference type="GO" id="GO:0005856">
    <property type="term" value="C:cytoskeleton"/>
    <property type="evidence" value="ECO:0007669"/>
    <property type="project" value="UniProtKB-SubCell"/>
</dbReference>
<feature type="compositionally biased region" description="Basic and acidic residues" evidence="9">
    <location>
        <begin position="263"/>
        <end position="273"/>
    </location>
</feature>
<dbReference type="InterPro" id="IPR056160">
    <property type="entry name" value="WD_LRWD1"/>
</dbReference>
<dbReference type="GO" id="GO:0005664">
    <property type="term" value="C:nuclear origin of replication recognition complex"/>
    <property type="evidence" value="ECO:0007669"/>
    <property type="project" value="TreeGrafter"/>
</dbReference>
<protein>
    <submittedName>
        <fullName evidence="12">Leucine-rich repeats and WD repeat domain containing 1</fullName>
    </submittedName>
</protein>
<dbReference type="InterPro" id="IPR001680">
    <property type="entry name" value="WD40_rpt"/>
</dbReference>
<dbReference type="Ensembl" id="ENSSGRT00000002533.1">
    <property type="protein sequence ID" value="ENSSGRP00000002317.1"/>
    <property type="gene ID" value="ENSSGRG00000001451.1"/>
</dbReference>
<dbReference type="SMART" id="SM00320">
    <property type="entry name" value="WD40"/>
    <property type="match status" value="4"/>
</dbReference>
<feature type="compositionally biased region" description="Low complexity" evidence="9">
    <location>
        <begin position="275"/>
        <end position="287"/>
    </location>
</feature>
<keyword evidence="6" id="KW-0433">Leucine-rich repeat</keyword>
<dbReference type="InterPro" id="IPR015943">
    <property type="entry name" value="WD40/YVTN_repeat-like_dom_sf"/>
</dbReference>
<sequence length="626" mass="69939">LSKLLSLETLRTIEELRLEDNLYLTVNDEHKVIFLLPKLRMFNGKNISSTAHHICHGSTEILRKRVIGVWERSFSIPDPITAQSLAAVEKRFVNAACTQIKYGPNSLSEYTKWRVEMTAKEYLKSLTCSEEEGRVTDTTPTKENERRTRDLGGNRITSPQKRARKNSEVAAEASPRKSSRLANAAPVEASPRKSTRVMSTPQKTDPIMPSPRKHARMTSVDTPEGSPRKSSRLENISNKGASKAESPRKAAKSIISTPTSRPAKCESPRKTAKDQSTAQQSKQTTAKTETETPRKTAHAKLKVPQVSQRHDACLFSVSVTWKNEFISLAWSTVLMSRTGGSARPCNILAAGGKRGLVKLIHPRVNLAFGEFRASRHAISIMRFSPCNASFLFTGTYENKIFLWDIGGLDRDYNFKISKLLVLETGSTPLHLSLLPTSPDTHLLSGCDDGLYIFDIQLSKNTQKRFDFSISSIVFPIYKKNTYRTIDGLSFLSDDIVASKSHMQGSIYLWSWRATRASWNGRNKLQWSSTDIPYLSLGTCPGYGYVVCGDEQGRLWIYHITDTMMEPFKSVKTISATGVLEWPSPVRAGMGALEGPSINSIAMDPDLHYLVALTDKNMAVVWKRENQ</sequence>
<dbReference type="Pfam" id="PF23215">
    <property type="entry name" value="WD_LRWD1"/>
    <property type="match status" value="1"/>
</dbReference>
<feature type="domain" description="Leucine-rich repeat and WD repeat-containing protein 1 LRR" evidence="10">
    <location>
        <begin position="6"/>
        <end position="117"/>
    </location>
</feature>